<dbReference type="Pfam" id="PF13083">
    <property type="entry name" value="KH_KhpA-B"/>
    <property type="match status" value="1"/>
</dbReference>
<evidence type="ECO:0000313" key="4">
    <source>
        <dbReference type="EMBL" id="KIC73537.1"/>
    </source>
</evidence>
<dbReference type="InterPro" id="IPR009019">
    <property type="entry name" value="KH_sf_prok-type"/>
</dbReference>
<reference evidence="4 5" key="1">
    <citation type="journal article" date="2014" name="Mol. Biol. Evol.">
        <title>Massive expansion of Ubiquitination-related gene families within the Chlamydiae.</title>
        <authorList>
            <person name="Domman D."/>
            <person name="Collingro A."/>
            <person name="Lagkouvardos I."/>
            <person name="Gehre L."/>
            <person name="Weinmaier T."/>
            <person name="Rattei T."/>
            <person name="Subtil A."/>
            <person name="Horn M."/>
        </authorList>
    </citation>
    <scope>NUCLEOTIDE SEQUENCE [LARGE SCALE GENOMIC DNA]</scope>
    <source>
        <strain evidence="4 5">EI2</strain>
    </source>
</reference>
<dbReference type="SUPFAM" id="SSF54814">
    <property type="entry name" value="Prokaryotic type KH domain (KH-domain type II)"/>
    <property type="match status" value="1"/>
</dbReference>
<dbReference type="PROSITE" id="PS50084">
    <property type="entry name" value="KH_TYPE_1"/>
    <property type="match status" value="1"/>
</dbReference>
<dbReference type="EMBL" id="JSAN01000028">
    <property type="protein sequence ID" value="KIC73537.1"/>
    <property type="molecule type" value="Genomic_DNA"/>
</dbReference>
<dbReference type="InterPro" id="IPR020627">
    <property type="entry name" value="KhpA"/>
</dbReference>
<dbReference type="Proteomes" id="UP000031465">
    <property type="component" value="Unassembled WGS sequence"/>
</dbReference>
<comment type="function">
    <text evidence="3">A probable RNA-binding protein.</text>
</comment>
<evidence type="ECO:0000256" key="2">
    <source>
        <dbReference type="ARBA" id="ARBA00022884"/>
    </source>
</evidence>
<evidence type="ECO:0000313" key="5">
    <source>
        <dbReference type="Proteomes" id="UP000031465"/>
    </source>
</evidence>
<dbReference type="GO" id="GO:0005737">
    <property type="term" value="C:cytoplasm"/>
    <property type="evidence" value="ECO:0007669"/>
    <property type="project" value="UniProtKB-SubCell"/>
</dbReference>
<dbReference type="CDD" id="cd22533">
    <property type="entry name" value="KH-II_YlqC-like"/>
    <property type="match status" value="1"/>
</dbReference>
<comment type="similarity">
    <text evidence="3">Belongs to the KhpA RNA-binding protein family.</text>
</comment>
<evidence type="ECO:0000256" key="3">
    <source>
        <dbReference type="HAMAP-Rule" id="MF_00088"/>
    </source>
</evidence>
<comment type="caution">
    <text evidence="4">The sequence shown here is derived from an EMBL/GenBank/DDBJ whole genome shotgun (WGS) entry which is preliminary data.</text>
</comment>
<dbReference type="GO" id="GO:0003723">
    <property type="term" value="F:RNA binding"/>
    <property type="evidence" value="ECO:0007669"/>
    <property type="project" value="UniProtKB-UniRule"/>
</dbReference>
<dbReference type="Gene3D" id="3.30.300.20">
    <property type="match status" value="1"/>
</dbReference>
<name>A0A0C1K2E5_9BACT</name>
<dbReference type="AlphaFoldDB" id="A0A0C1K2E5"/>
<evidence type="ECO:0000256" key="1">
    <source>
        <dbReference type="ARBA" id="ARBA00022490"/>
    </source>
</evidence>
<sequence>MIRYCQIKRQLCFIAYDVECYQRFIFAKDRIMKEFVAYIVKNLVDHPDKVKINEIGGTQTLIIELSVEKSDIGKIIGKKGKTINAIRTLLMSVASRNGIRVNLEILEENSRPE</sequence>
<protein>
    <recommendedName>
        <fullName evidence="3">RNA-binding protein KhpA</fullName>
    </recommendedName>
    <alternativeName>
        <fullName evidence="3">KH-domain protein A</fullName>
    </alternativeName>
</protein>
<dbReference type="PANTHER" id="PTHR34654">
    <property type="entry name" value="UPF0109 PROTEIN SCO5592"/>
    <property type="match status" value="1"/>
</dbReference>
<keyword evidence="2 3" id="KW-0694">RNA-binding</keyword>
<gene>
    <name evidence="3" type="primary">khpA</name>
    <name evidence="4" type="ORF">DB44_BE00160</name>
</gene>
<dbReference type="PANTHER" id="PTHR34654:SF1">
    <property type="entry name" value="RNA-BINDING PROTEIN KHPA"/>
    <property type="match status" value="1"/>
</dbReference>
<dbReference type="HAMAP" id="MF_00088">
    <property type="entry name" value="KhpA"/>
    <property type="match status" value="1"/>
</dbReference>
<keyword evidence="1 3" id="KW-0963">Cytoplasm</keyword>
<dbReference type="NCBIfam" id="NF002201">
    <property type="entry name" value="PRK01064.1"/>
    <property type="match status" value="1"/>
</dbReference>
<dbReference type="PATRIC" id="fig|362787.3.peg.386"/>
<proteinExistence type="inferred from homology"/>
<organism evidence="4 5">
    <name type="scientific">Candidatus Protochlamydia amoebophila</name>
    <dbReference type="NCBI Taxonomy" id="362787"/>
    <lineage>
        <taxon>Bacteria</taxon>
        <taxon>Pseudomonadati</taxon>
        <taxon>Chlamydiota</taxon>
        <taxon>Chlamydiia</taxon>
        <taxon>Parachlamydiales</taxon>
        <taxon>Parachlamydiaceae</taxon>
        <taxon>Candidatus Protochlamydia</taxon>
    </lineage>
</organism>
<accession>A0A0C1K2E5</accession>
<comment type="subcellular location">
    <subcellularLocation>
        <location evidence="3">Cytoplasm</location>
    </subcellularLocation>
</comment>
<dbReference type="InterPro" id="IPR015946">
    <property type="entry name" value="KH_dom-like_a/b"/>
</dbReference>